<evidence type="ECO:0000256" key="1">
    <source>
        <dbReference type="ARBA" id="ARBA00022679"/>
    </source>
</evidence>
<dbReference type="STRING" id="1388748.GCA_000463155_02818"/>
<keyword evidence="1 4" id="KW-0808">Transferase</keyword>
<accession>A0A2P8VLD9</accession>
<name>A0A2P8VLD9_9ENTR</name>
<dbReference type="GO" id="GO:0016747">
    <property type="term" value="F:acyltransferase activity, transferring groups other than amino-acyl groups"/>
    <property type="evidence" value="ECO:0007669"/>
    <property type="project" value="InterPro"/>
</dbReference>
<dbReference type="AlphaFoldDB" id="A0A2P8VLD9"/>
<keyword evidence="2" id="KW-0012">Acyltransferase</keyword>
<dbReference type="Proteomes" id="UP000240212">
    <property type="component" value="Unassembled WGS sequence"/>
</dbReference>
<gene>
    <name evidence="4" type="ORF">C7G83_09320</name>
</gene>
<dbReference type="RefSeq" id="WP_106877003.1">
    <property type="nucleotide sequence ID" value="NZ_PYEP01000003.1"/>
</dbReference>
<evidence type="ECO:0000313" key="4">
    <source>
        <dbReference type="EMBL" id="PSN08356.1"/>
    </source>
</evidence>
<feature type="domain" description="N-acetyltransferase" evidence="3">
    <location>
        <begin position="9"/>
        <end position="155"/>
    </location>
</feature>
<comment type="caution">
    <text evidence="4">The sequence shown here is derived from an EMBL/GenBank/DDBJ whole genome shotgun (WGS) entry which is preliminary data.</text>
</comment>
<evidence type="ECO:0000313" key="5">
    <source>
        <dbReference type="Proteomes" id="UP000240212"/>
    </source>
</evidence>
<dbReference type="PROSITE" id="PS51186">
    <property type="entry name" value="GNAT"/>
    <property type="match status" value="1"/>
</dbReference>
<dbReference type="InterPro" id="IPR050832">
    <property type="entry name" value="Bact_Acetyltransf"/>
</dbReference>
<dbReference type="Gene3D" id="3.40.630.30">
    <property type="match status" value="1"/>
</dbReference>
<dbReference type="InterPro" id="IPR000182">
    <property type="entry name" value="GNAT_dom"/>
</dbReference>
<proteinExistence type="predicted"/>
<dbReference type="PANTHER" id="PTHR43877:SF2">
    <property type="entry name" value="AMINOALKYLPHOSPHONATE N-ACETYLTRANSFERASE-RELATED"/>
    <property type="match status" value="1"/>
</dbReference>
<dbReference type="InterPro" id="IPR016181">
    <property type="entry name" value="Acyl_CoA_acyltransferase"/>
</dbReference>
<organism evidence="4 5">
    <name type="scientific">Siccibacter turicensis</name>
    <dbReference type="NCBI Taxonomy" id="357233"/>
    <lineage>
        <taxon>Bacteria</taxon>
        <taxon>Pseudomonadati</taxon>
        <taxon>Pseudomonadota</taxon>
        <taxon>Gammaproteobacteria</taxon>
        <taxon>Enterobacterales</taxon>
        <taxon>Enterobacteriaceae</taxon>
        <taxon>Siccibacter</taxon>
    </lineage>
</organism>
<reference evidence="4 5" key="1">
    <citation type="submission" date="2018-03" db="EMBL/GenBank/DDBJ databases">
        <title>Draft genome sequence of the first documented clinical Siccibacter turicensis isolate in Austria.</title>
        <authorList>
            <person name="Lepuschitz S."/>
            <person name="Pekard-Amenitsch S."/>
            <person name="Haunold R."/>
            <person name="Schill S."/>
            <person name="Mach R."/>
            <person name="Allerberger F."/>
            <person name="Ruppitsch W."/>
            <person name="Forsythe S.J."/>
        </authorList>
    </citation>
    <scope>NUCLEOTIDE SEQUENCE [LARGE SCALE GENOMIC DNA]</scope>
    <source>
        <strain evidence="4 5">6100069499-17</strain>
    </source>
</reference>
<dbReference type="OrthoDB" id="9803233at2"/>
<dbReference type="Pfam" id="PF00583">
    <property type="entry name" value="Acetyltransf_1"/>
    <property type="match status" value="1"/>
</dbReference>
<keyword evidence="5" id="KW-1185">Reference proteome</keyword>
<dbReference type="SUPFAM" id="SSF55729">
    <property type="entry name" value="Acyl-CoA N-acyltransferases (Nat)"/>
    <property type="match status" value="1"/>
</dbReference>
<dbReference type="CDD" id="cd04301">
    <property type="entry name" value="NAT_SF"/>
    <property type="match status" value="1"/>
</dbReference>
<protein>
    <submittedName>
        <fullName evidence="4">GNAT family N-acetyltransferase</fullName>
    </submittedName>
</protein>
<evidence type="ECO:0000259" key="3">
    <source>
        <dbReference type="PROSITE" id="PS51186"/>
    </source>
</evidence>
<dbReference type="PANTHER" id="PTHR43877">
    <property type="entry name" value="AMINOALKYLPHOSPHONATE N-ACETYLTRANSFERASE-RELATED-RELATED"/>
    <property type="match status" value="1"/>
</dbReference>
<sequence length="162" mass="18000">MSQKRVYCVAQSDPTAPDALALQAALSETLQGLTGSSGRASFRYEDVQVKGAGFFMARDEENNPIGCVACRPLQEGVGEVKRLFALPGNPGAGAALLRWVEQWACEEGYRELWLETRTTNQRAVEFYLRAGYHIIDNYGRYVGQEDAVCFGRTLEVNDDRRA</sequence>
<dbReference type="EMBL" id="PYEP01000003">
    <property type="protein sequence ID" value="PSN08356.1"/>
    <property type="molecule type" value="Genomic_DNA"/>
</dbReference>
<evidence type="ECO:0000256" key="2">
    <source>
        <dbReference type="ARBA" id="ARBA00023315"/>
    </source>
</evidence>